<dbReference type="InterPro" id="IPR001851">
    <property type="entry name" value="ABC_transp_permease"/>
</dbReference>
<feature type="transmembrane region" description="Helical" evidence="6">
    <location>
        <begin position="49"/>
        <end position="68"/>
    </location>
</feature>
<keyword evidence="3 6" id="KW-0812">Transmembrane</keyword>
<dbReference type="Proteomes" id="UP001556631">
    <property type="component" value="Unassembled WGS sequence"/>
</dbReference>
<dbReference type="Pfam" id="PF02653">
    <property type="entry name" value="BPD_transp_2"/>
    <property type="match status" value="1"/>
</dbReference>
<dbReference type="PANTHER" id="PTHR30482">
    <property type="entry name" value="HIGH-AFFINITY BRANCHED-CHAIN AMINO ACID TRANSPORT SYSTEM PERMEASE"/>
    <property type="match status" value="1"/>
</dbReference>
<feature type="transmembrane region" description="Helical" evidence="6">
    <location>
        <begin position="98"/>
        <end position="118"/>
    </location>
</feature>
<gene>
    <name evidence="7" type="ORF">AB3X52_13000</name>
</gene>
<organism evidence="7 8">
    <name type="scientific">Nocardioides eburneus</name>
    <dbReference type="NCBI Taxonomy" id="3231482"/>
    <lineage>
        <taxon>Bacteria</taxon>
        <taxon>Bacillati</taxon>
        <taxon>Actinomycetota</taxon>
        <taxon>Actinomycetes</taxon>
        <taxon>Propionibacteriales</taxon>
        <taxon>Nocardioidaceae</taxon>
        <taxon>Nocardioides</taxon>
    </lineage>
</organism>
<reference evidence="7 8" key="1">
    <citation type="submission" date="2024-07" db="EMBL/GenBank/DDBJ databases">
        <authorList>
            <person name="Lee S."/>
            <person name="Kang M."/>
        </authorList>
    </citation>
    <scope>NUCLEOTIDE SEQUENCE [LARGE SCALE GENOMIC DNA]</scope>
    <source>
        <strain evidence="7 8">DS6</strain>
    </source>
</reference>
<feature type="transmembrane region" description="Helical" evidence="6">
    <location>
        <begin position="24"/>
        <end position="43"/>
    </location>
</feature>
<feature type="transmembrane region" description="Helical" evidence="6">
    <location>
        <begin position="300"/>
        <end position="321"/>
    </location>
</feature>
<evidence type="ECO:0000256" key="4">
    <source>
        <dbReference type="ARBA" id="ARBA00022989"/>
    </source>
</evidence>
<dbReference type="CDD" id="cd06581">
    <property type="entry name" value="TM_PBP1_LivM_like"/>
    <property type="match status" value="1"/>
</dbReference>
<keyword evidence="4 6" id="KW-1133">Transmembrane helix</keyword>
<accession>A0ABV3T020</accession>
<evidence type="ECO:0000313" key="8">
    <source>
        <dbReference type="Proteomes" id="UP001556631"/>
    </source>
</evidence>
<evidence type="ECO:0000256" key="2">
    <source>
        <dbReference type="ARBA" id="ARBA00022475"/>
    </source>
</evidence>
<name>A0ABV3T020_9ACTN</name>
<feature type="transmembrane region" description="Helical" evidence="6">
    <location>
        <begin position="228"/>
        <end position="249"/>
    </location>
</feature>
<dbReference type="InterPro" id="IPR043428">
    <property type="entry name" value="LivM-like"/>
</dbReference>
<evidence type="ECO:0000313" key="7">
    <source>
        <dbReference type="EMBL" id="MEX0428542.1"/>
    </source>
</evidence>
<dbReference type="RefSeq" id="WP_367994513.1">
    <property type="nucleotide sequence ID" value="NZ_JBFPJR010000022.1"/>
</dbReference>
<dbReference type="EMBL" id="JBFPJR010000022">
    <property type="protein sequence ID" value="MEX0428542.1"/>
    <property type="molecule type" value="Genomic_DNA"/>
</dbReference>
<protein>
    <submittedName>
        <fullName evidence="7">Branched-chain amino acid ABC transporter permease</fullName>
    </submittedName>
</protein>
<keyword evidence="8" id="KW-1185">Reference proteome</keyword>
<sequence length="343" mass="35690">MTTLTQPVHSASALRVARGDRTSMIGGLGFALVVVVMAAWVPFHFSLGTLTNLVGLFSLIILGTTWNLLAGYGGLVSIGQQAFIGAGGYAVIKLADAAGLPIVLAVLLAGVVCGILAFPTSFLLFRLVGGYLAIGTWVVAEVFKLVTTQIDALGAGSGLSLMAFREDGTSRIARIGTVYWLALAIAVLVVLATYVLMRSRLGLGLTAIRDNPTAAGSLGVAVQRSRRIVYVAASAGAGLAGALIATSSLRVTPDSIYSVNYTAYMIFIVVIGGIGTIEGPILGAIVFYVLQQELAQHGTWYLVVLGAVAIAVVLVAPKGLWGLLSREGRLEVFPVGHRVTPPR</sequence>
<dbReference type="PANTHER" id="PTHR30482:SF17">
    <property type="entry name" value="ABC TRANSPORTER ATP-BINDING PROTEIN"/>
    <property type="match status" value="1"/>
</dbReference>
<feature type="transmembrane region" description="Helical" evidence="6">
    <location>
        <begin position="261"/>
        <end position="288"/>
    </location>
</feature>
<feature type="transmembrane region" description="Helical" evidence="6">
    <location>
        <begin position="123"/>
        <end position="140"/>
    </location>
</feature>
<keyword evidence="2" id="KW-1003">Cell membrane</keyword>
<evidence type="ECO:0000256" key="6">
    <source>
        <dbReference type="SAM" id="Phobius"/>
    </source>
</evidence>
<feature type="transmembrane region" description="Helical" evidence="6">
    <location>
        <begin position="176"/>
        <end position="197"/>
    </location>
</feature>
<evidence type="ECO:0000256" key="1">
    <source>
        <dbReference type="ARBA" id="ARBA00004651"/>
    </source>
</evidence>
<comment type="subcellular location">
    <subcellularLocation>
        <location evidence="1">Cell membrane</location>
        <topology evidence="1">Multi-pass membrane protein</topology>
    </subcellularLocation>
</comment>
<keyword evidence="5 6" id="KW-0472">Membrane</keyword>
<comment type="caution">
    <text evidence="7">The sequence shown here is derived from an EMBL/GenBank/DDBJ whole genome shotgun (WGS) entry which is preliminary data.</text>
</comment>
<evidence type="ECO:0000256" key="5">
    <source>
        <dbReference type="ARBA" id="ARBA00023136"/>
    </source>
</evidence>
<proteinExistence type="predicted"/>
<evidence type="ECO:0000256" key="3">
    <source>
        <dbReference type="ARBA" id="ARBA00022692"/>
    </source>
</evidence>